<comment type="caution">
    <text evidence="2">The sequence shown here is derived from an EMBL/GenBank/DDBJ whole genome shotgun (WGS) entry which is preliminary data.</text>
</comment>
<evidence type="ECO:0000313" key="3">
    <source>
        <dbReference type="Proteomes" id="UP000238308"/>
    </source>
</evidence>
<dbReference type="InterPro" id="IPR029058">
    <property type="entry name" value="AB_hydrolase_fold"/>
</dbReference>
<dbReference type="RefSeq" id="WP_106226398.1">
    <property type="nucleotide sequence ID" value="NZ_PVTV01000011.1"/>
</dbReference>
<name>A0A2T0XJF9_9BURK</name>
<dbReference type="EMBL" id="PVTV01000011">
    <property type="protein sequence ID" value="PRY99052.1"/>
    <property type="molecule type" value="Genomic_DNA"/>
</dbReference>
<dbReference type="SUPFAM" id="SSF53474">
    <property type="entry name" value="alpha/beta-Hydrolases"/>
    <property type="match status" value="1"/>
</dbReference>
<dbReference type="Gene3D" id="3.40.50.1820">
    <property type="entry name" value="alpha/beta hydrolase"/>
    <property type="match status" value="1"/>
</dbReference>
<dbReference type="PRINTS" id="PR00111">
    <property type="entry name" value="ABHYDROLASE"/>
</dbReference>
<sequence>MTSPRLNAVTCSSPMGLHRMAYCEWGAVDNPRVVLCVHGLTRSGRDFDALAAELSKEYRVICPDVAGRGLSDRLLNPSLYAVGQYVADMVSLLNKVQPKQLNWVGTSMGGLIGMAYVGAIEASRVSQSKQRVGPAANSLVPESNYLVNKLVLNDVGPHIEPESLARIGEYVGAQVALSSFNEAVNYLKIVSQSFGPHTDEQWQALARHYFVEDSGHWIKHYDLDIAIPFKSMTPALVAQGEMMLWSSYASHKRPVLITRGAESDLLSGTTLSKMLSINPLARAAEFAGVGHAPTLMQTDQIAVITEFLHD</sequence>
<dbReference type="GO" id="GO:0016020">
    <property type="term" value="C:membrane"/>
    <property type="evidence" value="ECO:0007669"/>
    <property type="project" value="TreeGrafter"/>
</dbReference>
<dbReference type="InterPro" id="IPR050266">
    <property type="entry name" value="AB_hydrolase_sf"/>
</dbReference>
<dbReference type="PANTHER" id="PTHR43798">
    <property type="entry name" value="MONOACYLGLYCEROL LIPASE"/>
    <property type="match status" value="1"/>
</dbReference>
<dbReference type="Proteomes" id="UP000238308">
    <property type="component" value="Unassembled WGS sequence"/>
</dbReference>
<organism evidence="2 3">
    <name type="scientific">Jezberella montanilacus</name>
    <dbReference type="NCBI Taxonomy" id="323426"/>
    <lineage>
        <taxon>Bacteria</taxon>
        <taxon>Pseudomonadati</taxon>
        <taxon>Pseudomonadota</taxon>
        <taxon>Betaproteobacteria</taxon>
        <taxon>Burkholderiales</taxon>
        <taxon>Alcaligenaceae</taxon>
        <taxon>Jezberella</taxon>
    </lineage>
</organism>
<dbReference type="Pfam" id="PF00561">
    <property type="entry name" value="Abhydrolase_1"/>
    <property type="match status" value="1"/>
</dbReference>
<evidence type="ECO:0000313" key="2">
    <source>
        <dbReference type="EMBL" id="PRY99052.1"/>
    </source>
</evidence>
<feature type="domain" description="AB hydrolase-1" evidence="1">
    <location>
        <begin position="33"/>
        <end position="119"/>
    </location>
</feature>
<protein>
    <submittedName>
        <fullName evidence="2">Pimeloyl-ACP methyl ester carboxylesterase</fullName>
    </submittedName>
</protein>
<dbReference type="AlphaFoldDB" id="A0A2T0XJF9"/>
<proteinExistence type="predicted"/>
<reference evidence="2 3" key="1">
    <citation type="submission" date="2018-03" db="EMBL/GenBank/DDBJ databases">
        <title>Genomic Encyclopedia of Type Strains, Phase III (KMG-III): the genomes of soil and plant-associated and newly described type strains.</title>
        <authorList>
            <person name="Whitman W."/>
        </authorList>
    </citation>
    <scope>NUCLEOTIDE SEQUENCE [LARGE SCALE GENOMIC DNA]</scope>
    <source>
        <strain evidence="2 3">MWH-P2sevCIIIb</strain>
    </source>
</reference>
<dbReference type="PANTHER" id="PTHR43798:SF33">
    <property type="entry name" value="HYDROLASE, PUTATIVE (AFU_ORTHOLOGUE AFUA_2G14860)-RELATED"/>
    <property type="match status" value="1"/>
</dbReference>
<evidence type="ECO:0000259" key="1">
    <source>
        <dbReference type="Pfam" id="PF00561"/>
    </source>
</evidence>
<dbReference type="OrthoDB" id="8543939at2"/>
<accession>A0A2T0XJF9</accession>
<keyword evidence="3" id="KW-1185">Reference proteome</keyword>
<gene>
    <name evidence="2" type="ORF">BCM14_0490</name>
</gene>
<dbReference type="InterPro" id="IPR000073">
    <property type="entry name" value="AB_hydrolase_1"/>
</dbReference>